<dbReference type="AlphaFoldDB" id="A0AA35X5C4"/>
<evidence type="ECO:0000313" key="4">
    <source>
        <dbReference type="EMBL" id="CAI8038740.1"/>
    </source>
</evidence>
<dbReference type="SMART" id="SM00564">
    <property type="entry name" value="PQQ"/>
    <property type="match status" value="7"/>
</dbReference>
<dbReference type="Gene3D" id="2.130.10.10">
    <property type="entry name" value="YVTN repeat-like/Quinoprotein amine dehydrogenase"/>
    <property type="match status" value="2"/>
</dbReference>
<gene>
    <name evidence="4" type="ORF">GBAR_LOCUS21592</name>
</gene>
<dbReference type="PANTHER" id="PTHR34512">
    <property type="entry name" value="CELL SURFACE PROTEIN"/>
    <property type="match status" value="1"/>
</dbReference>
<feature type="domain" description="Pyrrolo-quinoline quinone repeat" evidence="3">
    <location>
        <begin position="99"/>
        <end position="224"/>
    </location>
</feature>
<dbReference type="InterPro" id="IPR018391">
    <property type="entry name" value="PQQ_b-propeller_rpt"/>
</dbReference>
<keyword evidence="2" id="KW-1133">Transmembrane helix</keyword>
<evidence type="ECO:0000259" key="3">
    <source>
        <dbReference type="Pfam" id="PF13360"/>
    </source>
</evidence>
<feature type="domain" description="Pyrrolo-quinoline quinone repeat" evidence="3">
    <location>
        <begin position="269"/>
        <end position="434"/>
    </location>
</feature>
<proteinExistence type="predicted"/>
<reference evidence="4" key="1">
    <citation type="submission" date="2023-03" db="EMBL/GenBank/DDBJ databases">
        <authorList>
            <person name="Steffen K."/>
            <person name="Cardenas P."/>
        </authorList>
    </citation>
    <scope>NUCLEOTIDE SEQUENCE</scope>
</reference>
<feature type="compositionally biased region" description="Basic and acidic residues" evidence="1">
    <location>
        <begin position="433"/>
        <end position="452"/>
    </location>
</feature>
<dbReference type="SUPFAM" id="SSF50998">
    <property type="entry name" value="Quinoprotein alcohol dehydrogenase-like"/>
    <property type="match status" value="2"/>
</dbReference>
<accession>A0AA35X5C4</accession>
<name>A0AA35X5C4_GEOBA</name>
<evidence type="ECO:0000256" key="2">
    <source>
        <dbReference type="SAM" id="Phobius"/>
    </source>
</evidence>
<dbReference type="PANTHER" id="PTHR34512:SF30">
    <property type="entry name" value="OUTER MEMBRANE PROTEIN ASSEMBLY FACTOR BAMB"/>
    <property type="match status" value="1"/>
</dbReference>
<keyword evidence="5" id="KW-1185">Reference proteome</keyword>
<dbReference type="InterPro" id="IPR011047">
    <property type="entry name" value="Quinoprotein_ADH-like_sf"/>
</dbReference>
<dbReference type="Proteomes" id="UP001174909">
    <property type="component" value="Unassembled WGS sequence"/>
</dbReference>
<sequence>MHCRLISLWDCVVMNPPVHATPMSLSISMALPEESGWALSASFAAGRAGAAALTPCHSMSSRENYMSKKWILLVLPILLVGIIGCAGRVATPEGWSGGAAEGDVLYIGTRKGDIRALDIQSGEVQKSFSLVSTQKQASLFGTRDAEVASSVYGTPLLHDDTLYFGTYHGVLYALSTPDLDTKWAEPIGSPIVGGPTLAGDVVLVGADNGKVYAFDQEADEQQRWTASERWTFQTGNKVWSSPIAADGVVYATSLDKNLYAISLEDGSKLWQFATNGAIASSPVYDDGTVYFGSFDKVFYAVNASDGTLRWKFDGADSWYWGTPLVHGNDVYAPSLDGKLYALDKRNGNLQWSLTTEGPIVGSPAVIFDMIAVGSDDGKLHIARISDGNPVDFCNMRTEIRSSLAVQDDTVFLSAKDKSIRALRIKTNGNPDEEWVHQPDEDDPIDRGRIEDC</sequence>
<dbReference type="EMBL" id="CASHTH010003008">
    <property type="protein sequence ID" value="CAI8038740.1"/>
    <property type="molecule type" value="Genomic_DNA"/>
</dbReference>
<feature type="region of interest" description="Disordered" evidence="1">
    <location>
        <begin position="429"/>
        <end position="452"/>
    </location>
</feature>
<keyword evidence="2" id="KW-0812">Transmembrane</keyword>
<feature type="transmembrane region" description="Helical" evidence="2">
    <location>
        <begin position="70"/>
        <end position="90"/>
    </location>
</feature>
<keyword evidence="2" id="KW-0472">Membrane</keyword>
<comment type="caution">
    <text evidence="4">The sequence shown here is derived from an EMBL/GenBank/DDBJ whole genome shotgun (WGS) entry which is preliminary data.</text>
</comment>
<dbReference type="InterPro" id="IPR015943">
    <property type="entry name" value="WD40/YVTN_repeat-like_dom_sf"/>
</dbReference>
<organism evidence="4 5">
    <name type="scientific">Geodia barretti</name>
    <name type="common">Barrett's horny sponge</name>
    <dbReference type="NCBI Taxonomy" id="519541"/>
    <lineage>
        <taxon>Eukaryota</taxon>
        <taxon>Metazoa</taxon>
        <taxon>Porifera</taxon>
        <taxon>Demospongiae</taxon>
        <taxon>Heteroscleromorpha</taxon>
        <taxon>Tetractinellida</taxon>
        <taxon>Astrophorina</taxon>
        <taxon>Geodiidae</taxon>
        <taxon>Geodia</taxon>
    </lineage>
</organism>
<evidence type="ECO:0000256" key="1">
    <source>
        <dbReference type="SAM" id="MobiDB-lite"/>
    </source>
</evidence>
<dbReference type="InterPro" id="IPR002372">
    <property type="entry name" value="PQQ_rpt_dom"/>
</dbReference>
<protein>
    <submittedName>
        <fullName evidence="4">Uncharacterized protein YxaL</fullName>
    </submittedName>
</protein>
<evidence type="ECO:0000313" key="5">
    <source>
        <dbReference type="Proteomes" id="UP001174909"/>
    </source>
</evidence>
<dbReference type="Pfam" id="PF13360">
    <property type="entry name" value="PQQ_2"/>
    <property type="match status" value="2"/>
</dbReference>